<dbReference type="InterPro" id="IPR013767">
    <property type="entry name" value="PAS_fold"/>
</dbReference>
<dbReference type="AlphaFoldDB" id="A0A2T4DPI1"/>
<dbReference type="SUPFAM" id="SSF55785">
    <property type="entry name" value="PYP-like sensor domain (PAS domain)"/>
    <property type="match status" value="2"/>
</dbReference>
<evidence type="ECO:0000256" key="3">
    <source>
        <dbReference type="SAM" id="Phobius"/>
    </source>
</evidence>
<dbReference type="InterPro" id="IPR000700">
    <property type="entry name" value="PAS-assoc_C"/>
</dbReference>
<dbReference type="InterPro" id="IPR001610">
    <property type="entry name" value="PAC"/>
</dbReference>
<feature type="transmembrane region" description="Helical" evidence="3">
    <location>
        <begin position="12"/>
        <end position="36"/>
    </location>
</feature>
<dbReference type="PANTHER" id="PTHR44757:SF2">
    <property type="entry name" value="BIOFILM ARCHITECTURE MAINTENANCE PROTEIN MBAA"/>
    <property type="match status" value="1"/>
</dbReference>
<dbReference type="InterPro" id="IPR000014">
    <property type="entry name" value="PAS"/>
</dbReference>
<protein>
    <recommendedName>
        <fullName evidence="2">histidine kinase</fullName>
        <ecNumber evidence="2">2.7.13.3</ecNumber>
    </recommendedName>
</protein>
<gene>
    <name evidence="6" type="ORF">C9994_10495</name>
</gene>
<dbReference type="PROSITE" id="PS50112">
    <property type="entry name" value="PAS"/>
    <property type="match status" value="1"/>
</dbReference>
<feature type="domain" description="PAC" evidence="5">
    <location>
        <begin position="268"/>
        <end position="320"/>
    </location>
</feature>
<keyword evidence="3" id="KW-0472">Membrane</keyword>
<dbReference type="GO" id="GO:0000155">
    <property type="term" value="F:phosphorelay sensor kinase activity"/>
    <property type="evidence" value="ECO:0007669"/>
    <property type="project" value="InterPro"/>
</dbReference>
<accession>A0A2T4DPI1</accession>
<dbReference type="CDD" id="cd00130">
    <property type="entry name" value="PAS"/>
    <property type="match status" value="2"/>
</dbReference>
<dbReference type="CDD" id="cd00082">
    <property type="entry name" value="HisKA"/>
    <property type="match status" value="1"/>
</dbReference>
<name>A0A2T4DPI1_9BACT</name>
<proteinExistence type="predicted"/>
<organism evidence="6 7">
    <name type="scientific">Marivirga lumbricoides</name>
    <dbReference type="NCBI Taxonomy" id="1046115"/>
    <lineage>
        <taxon>Bacteria</taxon>
        <taxon>Pseudomonadati</taxon>
        <taxon>Bacteroidota</taxon>
        <taxon>Cytophagia</taxon>
        <taxon>Cytophagales</taxon>
        <taxon>Marivirgaceae</taxon>
        <taxon>Marivirga</taxon>
    </lineage>
</organism>
<dbReference type="InterPro" id="IPR052155">
    <property type="entry name" value="Biofilm_reg_signaling"/>
</dbReference>
<evidence type="ECO:0000259" key="4">
    <source>
        <dbReference type="PROSITE" id="PS50112"/>
    </source>
</evidence>
<reference evidence="6 7" key="1">
    <citation type="submission" date="2018-03" db="EMBL/GenBank/DDBJ databases">
        <title>Cross-interface Injection: A General Nanoliter Liquid Handling Method Applied to Single Cells Genome Amplification Automated Nanoliter Liquid Handling Applied to Single Cell Multiple Displacement Amplification.</title>
        <authorList>
            <person name="Yun J."/>
            <person name="Xu P."/>
            <person name="Xu J."/>
            <person name="Dai X."/>
            <person name="Wang Y."/>
            <person name="Zheng X."/>
            <person name="Cao C."/>
            <person name="Yi Q."/>
            <person name="Zhu Y."/>
            <person name="Wang L."/>
            <person name="Dong Z."/>
            <person name="Huang Y."/>
            <person name="Huang L."/>
            <person name="Du W."/>
        </authorList>
    </citation>
    <scope>NUCLEOTIDE SEQUENCE [LARGE SCALE GENOMIC DNA]</scope>
    <source>
        <strain evidence="6 7">Z-D1-2</strain>
    </source>
</reference>
<evidence type="ECO:0000256" key="2">
    <source>
        <dbReference type="ARBA" id="ARBA00012438"/>
    </source>
</evidence>
<evidence type="ECO:0000313" key="6">
    <source>
        <dbReference type="EMBL" id="PTB95715.1"/>
    </source>
</evidence>
<keyword evidence="3" id="KW-1133">Transmembrane helix</keyword>
<dbReference type="InterPro" id="IPR003661">
    <property type="entry name" value="HisK_dim/P_dom"/>
</dbReference>
<dbReference type="PANTHER" id="PTHR44757">
    <property type="entry name" value="DIGUANYLATE CYCLASE DGCP"/>
    <property type="match status" value="1"/>
</dbReference>
<dbReference type="NCBIfam" id="TIGR00229">
    <property type="entry name" value="sensory_box"/>
    <property type="match status" value="2"/>
</dbReference>
<dbReference type="PROSITE" id="PS50113">
    <property type="entry name" value="PAC"/>
    <property type="match status" value="1"/>
</dbReference>
<dbReference type="EC" id="2.7.13.3" evidence="2"/>
<dbReference type="Pfam" id="PF00989">
    <property type="entry name" value="PAS"/>
    <property type="match status" value="1"/>
</dbReference>
<evidence type="ECO:0000313" key="7">
    <source>
        <dbReference type="Proteomes" id="UP000240608"/>
    </source>
</evidence>
<dbReference type="Proteomes" id="UP000240608">
    <property type="component" value="Unassembled WGS sequence"/>
</dbReference>
<keyword evidence="3" id="KW-0812">Transmembrane</keyword>
<feature type="domain" description="PAS" evidence="4">
    <location>
        <begin position="196"/>
        <end position="252"/>
    </location>
</feature>
<dbReference type="RefSeq" id="WP_188461604.1">
    <property type="nucleotide sequence ID" value="NZ_BAABHU010000003.1"/>
</dbReference>
<dbReference type="SMART" id="SM00091">
    <property type="entry name" value="PAS"/>
    <property type="match status" value="2"/>
</dbReference>
<feature type="transmembrane region" description="Helical" evidence="3">
    <location>
        <begin position="42"/>
        <end position="66"/>
    </location>
</feature>
<dbReference type="GO" id="GO:0006355">
    <property type="term" value="P:regulation of DNA-templated transcription"/>
    <property type="evidence" value="ECO:0007669"/>
    <property type="project" value="InterPro"/>
</dbReference>
<dbReference type="EMBL" id="PYVU01000091">
    <property type="protein sequence ID" value="PTB95715.1"/>
    <property type="molecule type" value="Genomic_DNA"/>
</dbReference>
<comment type="caution">
    <text evidence="6">The sequence shown here is derived from an EMBL/GenBank/DDBJ whole genome shotgun (WGS) entry which is preliminary data.</text>
</comment>
<dbReference type="SMART" id="SM00086">
    <property type="entry name" value="PAC"/>
    <property type="match status" value="1"/>
</dbReference>
<dbReference type="Gene3D" id="3.30.450.20">
    <property type="entry name" value="PAS domain"/>
    <property type="match status" value="2"/>
</dbReference>
<dbReference type="InterPro" id="IPR035965">
    <property type="entry name" value="PAS-like_dom_sf"/>
</dbReference>
<evidence type="ECO:0000256" key="1">
    <source>
        <dbReference type="ARBA" id="ARBA00000085"/>
    </source>
</evidence>
<sequence length="404" mass="47449">MKMSEKDWFIPGIYLIVGFVWITLSDNLLLYLGHIFVVPSGLLYVIGSLKGIFYVAITALLLFYLIRRRTKSLLYIKNDFERLFENNPNPMWIYDLENYRILLANKAASYQYGYTFLEFKKLTLYDLRPSSEHHKLNESLSNEVRRFGDSGEWLHKSKKGEFFYVNIFSHKTVYEGMKCRLVTSINVNKKVMAEIERENFQKSLDKAALVSITGVDGKLQEVNDLFCEISGYDRSELVGKPIQMLESGYHDEAFWHELWKKIRKGELWRGDVQNKSKSGEVFWVDMIISPIRNHSGEVYKFMSVNYDITERKKLEINQENLLNDFADYAFQTSHKLRGPLTSMLGLISIFKKYEDPAYLIEKMKETSETMDRVIREMNESLSRNAFTLMSEKREMININKSKKL</sequence>
<comment type="catalytic activity">
    <reaction evidence="1">
        <text>ATP + protein L-histidine = ADP + protein N-phospho-L-histidine.</text>
        <dbReference type="EC" id="2.7.13.3"/>
    </reaction>
</comment>
<dbReference type="Pfam" id="PF13426">
    <property type="entry name" value="PAS_9"/>
    <property type="match status" value="1"/>
</dbReference>
<evidence type="ECO:0000259" key="5">
    <source>
        <dbReference type="PROSITE" id="PS50113"/>
    </source>
</evidence>